<proteinExistence type="predicted"/>
<accession>A0A328VLK6</accession>
<dbReference type="InterPro" id="IPR005537">
    <property type="entry name" value="RAMP_III_fam"/>
</dbReference>
<feature type="domain" description="CRISPR type III-associated protein" evidence="2">
    <location>
        <begin position="8"/>
        <end position="257"/>
    </location>
</feature>
<name>A0A328VLK6_9CHLR</name>
<protein>
    <recommendedName>
        <fullName evidence="2">CRISPR type III-associated protein domain-containing protein</fullName>
    </recommendedName>
</protein>
<dbReference type="EMBL" id="MCIF01000002">
    <property type="protein sequence ID" value="RAQ96014.1"/>
    <property type="molecule type" value="Genomic_DNA"/>
</dbReference>
<sequence length="432" mass="48766">MKTFALLLEARSPLAIRADHAPSGFGCLDYLPGTSLAGSLASLFRLLYPNERDEFRRLFLSGRVQFPDLLLAPLIPSEDGQQREEQEIPLSPVYPLPRTAQSCKRHPGFKGDSGRARDEGGHGVCDTLFAWAVFALQPDGEPQAIRALKNLYSCKECDASMQSITGSYAHHEATFRLADYRGRRRLQTHTGIDRLRGTVQEEILYNREVLDEGTCFWGLLKASDEEAPALQRFIEEAGHSGLVRVGTGRTRGLGSVELTLTPLQEPSASWEHFRQRLLTFDRELKDYLATYGTPGPRKGQGQGTEPFYFALTLYSPAILCDEFLRYRGRIDEVVLAELLGPPFTREELRALHMAAALRRITGWNELWGLPRAAEYAIERGSVFLFAYWMHSDADRDELIKALFRLEEEGIGRRRNEGFGSVRISDPFHFEVL</sequence>
<keyword evidence="4" id="KW-1185">Reference proteome</keyword>
<dbReference type="Proteomes" id="UP000248706">
    <property type="component" value="Unassembled WGS sequence"/>
</dbReference>
<dbReference type="AlphaFoldDB" id="A0A328VLK6"/>
<comment type="caution">
    <text evidence="3">The sequence shown here is derived from an EMBL/GenBank/DDBJ whole genome shotgun (WGS) entry which is preliminary data.</text>
</comment>
<keyword evidence="1" id="KW-0051">Antiviral defense</keyword>
<reference evidence="3 4" key="1">
    <citation type="submission" date="2016-08" db="EMBL/GenBank/DDBJ databases">
        <title>Analysis of Carbohydrate Active Enzymes in Thermogemmatispora T81 Reveals Carbohydrate Degradation Ability.</title>
        <authorList>
            <person name="Tomazini A."/>
            <person name="Lal S."/>
            <person name="Stott M."/>
            <person name="Henrissat B."/>
            <person name="Polikarpov I."/>
            <person name="Sparling R."/>
            <person name="Levin D.B."/>
        </authorList>
    </citation>
    <scope>NUCLEOTIDE SEQUENCE [LARGE SCALE GENOMIC DNA]</scope>
    <source>
        <strain evidence="3 4">T81</strain>
    </source>
</reference>
<evidence type="ECO:0000259" key="2">
    <source>
        <dbReference type="Pfam" id="PF03787"/>
    </source>
</evidence>
<dbReference type="OrthoDB" id="1730014at2"/>
<evidence type="ECO:0000313" key="3">
    <source>
        <dbReference type="EMBL" id="RAQ96014.1"/>
    </source>
</evidence>
<evidence type="ECO:0000256" key="1">
    <source>
        <dbReference type="ARBA" id="ARBA00023118"/>
    </source>
</evidence>
<evidence type="ECO:0000313" key="4">
    <source>
        <dbReference type="Proteomes" id="UP000248706"/>
    </source>
</evidence>
<dbReference type="Pfam" id="PF03787">
    <property type="entry name" value="RAMPs"/>
    <property type="match status" value="1"/>
</dbReference>
<organism evidence="3 4">
    <name type="scientific">Thermogemmatispora tikiterensis</name>
    <dbReference type="NCBI Taxonomy" id="1825093"/>
    <lineage>
        <taxon>Bacteria</taxon>
        <taxon>Bacillati</taxon>
        <taxon>Chloroflexota</taxon>
        <taxon>Ktedonobacteria</taxon>
        <taxon>Thermogemmatisporales</taxon>
        <taxon>Thermogemmatisporaceae</taxon>
        <taxon>Thermogemmatispora</taxon>
    </lineage>
</organism>
<gene>
    <name evidence="3" type="ORF">A4R35_10755</name>
</gene>
<dbReference type="GO" id="GO:0051607">
    <property type="term" value="P:defense response to virus"/>
    <property type="evidence" value="ECO:0007669"/>
    <property type="project" value="UniProtKB-KW"/>
</dbReference>
<dbReference type="RefSeq" id="WP_112429233.1">
    <property type="nucleotide sequence ID" value="NZ_MCIF01000002.1"/>
</dbReference>